<evidence type="ECO:0000313" key="7">
    <source>
        <dbReference type="EMBL" id="KAJ5106896.1"/>
    </source>
</evidence>
<feature type="active site" description="Acyl-ester intermediate" evidence="5">
    <location>
        <position position="228"/>
    </location>
</feature>
<feature type="domain" description="Amidase" evidence="6">
    <location>
        <begin position="83"/>
        <end position="538"/>
    </location>
</feature>
<comment type="catalytic activity">
    <reaction evidence="1">
        <text>a monocarboxylic acid amide + H2O = a monocarboxylate + NH4(+)</text>
        <dbReference type="Rhea" id="RHEA:12020"/>
        <dbReference type="ChEBI" id="CHEBI:15377"/>
        <dbReference type="ChEBI" id="CHEBI:28938"/>
        <dbReference type="ChEBI" id="CHEBI:35757"/>
        <dbReference type="ChEBI" id="CHEBI:83628"/>
        <dbReference type="EC" id="3.5.1.4"/>
    </reaction>
</comment>
<dbReference type="PIRSF" id="PIRSF001221">
    <property type="entry name" value="Amidase_fungi"/>
    <property type="match status" value="1"/>
</dbReference>
<dbReference type="EC" id="3.5.1.4" evidence="3"/>
<dbReference type="AlphaFoldDB" id="A0A9W9FUX8"/>
<feature type="active site" description="Charge relay system" evidence="5">
    <location>
        <position position="204"/>
    </location>
</feature>
<proteinExistence type="inferred from homology"/>
<dbReference type="PROSITE" id="PS00571">
    <property type="entry name" value="AMIDASES"/>
    <property type="match status" value="1"/>
</dbReference>
<reference evidence="7" key="1">
    <citation type="submission" date="2022-11" db="EMBL/GenBank/DDBJ databases">
        <authorList>
            <person name="Petersen C."/>
        </authorList>
    </citation>
    <scope>NUCLEOTIDE SEQUENCE</scope>
    <source>
        <strain evidence="7">IBT 30069</strain>
    </source>
</reference>
<evidence type="ECO:0000256" key="3">
    <source>
        <dbReference type="ARBA" id="ARBA00012922"/>
    </source>
</evidence>
<accession>A0A9W9FUX8</accession>
<dbReference type="InterPro" id="IPR023631">
    <property type="entry name" value="Amidase_dom"/>
</dbReference>
<dbReference type="SUPFAM" id="SSF75304">
    <property type="entry name" value="Amidase signature (AS) enzymes"/>
    <property type="match status" value="1"/>
</dbReference>
<protein>
    <recommendedName>
        <fullName evidence="3">amidase</fullName>
        <ecNumber evidence="3">3.5.1.4</ecNumber>
    </recommendedName>
</protein>
<dbReference type="Pfam" id="PF01425">
    <property type="entry name" value="Amidase"/>
    <property type="match status" value="1"/>
</dbReference>
<comment type="caution">
    <text evidence="7">The sequence shown here is derived from an EMBL/GenBank/DDBJ whole genome shotgun (WGS) entry which is preliminary data.</text>
</comment>
<comment type="similarity">
    <text evidence="2">Belongs to the amidase family.</text>
</comment>
<dbReference type="GO" id="GO:0004040">
    <property type="term" value="F:amidase activity"/>
    <property type="evidence" value="ECO:0007669"/>
    <property type="project" value="UniProtKB-EC"/>
</dbReference>
<dbReference type="PANTHER" id="PTHR46072:SF5">
    <property type="entry name" value="GENERAL AMIDASE-C"/>
    <property type="match status" value="1"/>
</dbReference>
<evidence type="ECO:0000256" key="2">
    <source>
        <dbReference type="ARBA" id="ARBA00009199"/>
    </source>
</evidence>
<dbReference type="PANTHER" id="PTHR46072">
    <property type="entry name" value="AMIDASE-RELATED-RELATED"/>
    <property type="match status" value="1"/>
</dbReference>
<dbReference type="Gene3D" id="3.90.1300.10">
    <property type="entry name" value="Amidase signature (AS) domain"/>
    <property type="match status" value="1"/>
</dbReference>
<keyword evidence="8" id="KW-1185">Reference proteome</keyword>
<dbReference type="Proteomes" id="UP001149165">
    <property type="component" value="Unassembled WGS sequence"/>
</dbReference>
<dbReference type="InterPro" id="IPR020556">
    <property type="entry name" value="Amidase_CS"/>
</dbReference>
<name>A0A9W9FUX8_9EURO</name>
<evidence type="ECO:0000256" key="4">
    <source>
        <dbReference type="ARBA" id="ARBA00022801"/>
    </source>
</evidence>
<dbReference type="OrthoDB" id="6428749at2759"/>
<evidence type="ECO:0000259" key="6">
    <source>
        <dbReference type="Pfam" id="PF01425"/>
    </source>
</evidence>
<sequence length="550" mass="60512">MTLEDWQLAVKAKQEEAAAKIPAAWRISTSFTDRISETASNNVLQVPRECGILSAKQLEITENYDATALLEKIHSKYFTAADVAEAFCIRAAIAQQVTNCLTETFFDQALERARELDDYLEKTGKVIGPLHGLPVSLKDCFNVKGIPSTIGYTEFIKHGPVTTNSAVVQTLLDLGAILYAGDSHNYVFGRTLNPHRSNLTAGGSSGGEGALVAMRGSILGVGTDIAGSIRIPAYCNGTYALRPSEDRIPYGGQTSSSRKGLAGIKAVAGPLATSVRDLELFSRVVINSDPWKYDSSAIFSTWRTVPAKPKLRLGFILEDTHFPVHPPVLNTLTQAVERLKAAGHEIINLEPPSITNATLLAFRNFAMDPANTAFKHIQASGEPRIPALSSTDLPHEYMPYDYAPLTLEGLYDLLEERGKYKAEFGRLFTEKQIDAIIMPGYQGTAPQHDLIGWVPYTVVNNVLNHPAAIIPYRKANKADDAKYLRDVEYRPPCKQLLIWQLFTEESAANHHKDIADDVEGAPCCVQVVGRNMREEELLREVETISMVLKN</sequence>
<keyword evidence="4" id="KW-0378">Hydrolase</keyword>
<feature type="active site" description="Charge relay system" evidence="5">
    <location>
        <position position="138"/>
    </location>
</feature>
<dbReference type="InterPro" id="IPR036928">
    <property type="entry name" value="AS_sf"/>
</dbReference>
<evidence type="ECO:0000256" key="1">
    <source>
        <dbReference type="ARBA" id="ARBA00001311"/>
    </source>
</evidence>
<organism evidence="7 8">
    <name type="scientific">Penicillium angulare</name>
    <dbReference type="NCBI Taxonomy" id="116970"/>
    <lineage>
        <taxon>Eukaryota</taxon>
        <taxon>Fungi</taxon>
        <taxon>Dikarya</taxon>
        <taxon>Ascomycota</taxon>
        <taxon>Pezizomycotina</taxon>
        <taxon>Eurotiomycetes</taxon>
        <taxon>Eurotiomycetidae</taxon>
        <taxon>Eurotiales</taxon>
        <taxon>Aspergillaceae</taxon>
        <taxon>Penicillium</taxon>
    </lineage>
</organism>
<evidence type="ECO:0000256" key="5">
    <source>
        <dbReference type="PIRSR" id="PIRSR001221-1"/>
    </source>
</evidence>
<reference evidence="7" key="2">
    <citation type="journal article" date="2023" name="IMA Fungus">
        <title>Comparative genomic study of the Penicillium genus elucidates a diverse pangenome and 15 lateral gene transfer events.</title>
        <authorList>
            <person name="Petersen C."/>
            <person name="Sorensen T."/>
            <person name="Nielsen M.R."/>
            <person name="Sondergaard T.E."/>
            <person name="Sorensen J.L."/>
            <person name="Fitzpatrick D.A."/>
            <person name="Frisvad J.C."/>
            <person name="Nielsen K.L."/>
        </authorList>
    </citation>
    <scope>NUCLEOTIDE SEQUENCE</scope>
    <source>
        <strain evidence="7">IBT 30069</strain>
    </source>
</reference>
<gene>
    <name evidence="7" type="ORF">N7456_003571</name>
</gene>
<evidence type="ECO:0000313" key="8">
    <source>
        <dbReference type="Proteomes" id="UP001149165"/>
    </source>
</evidence>
<dbReference type="EMBL" id="JAPQKH010000003">
    <property type="protein sequence ID" value="KAJ5106896.1"/>
    <property type="molecule type" value="Genomic_DNA"/>
</dbReference>